<dbReference type="Pfam" id="PF09339">
    <property type="entry name" value="HTH_IclR"/>
    <property type="match status" value="1"/>
</dbReference>
<dbReference type="GO" id="GO:0006355">
    <property type="term" value="P:regulation of DNA-templated transcription"/>
    <property type="evidence" value="ECO:0007669"/>
    <property type="project" value="InterPro"/>
</dbReference>
<dbReference type="InterPro" id="IPR025997">
    <property type="entry name" value="SBP_2_dom"/>
</dbReference>
<evidence type="ECO:0000256" key="2">
    <source>
        <dbReference type="ARBA" id="ARBA00007639"/>
    </source>
</evidence>
<dbReference type="GO" id="GO:0030313">
    <property type="term" value="C:cell envelope"/>
    <property type="evidence" value="ECO:0007669"/>
    <property type="project" value="UniProtKB-SubCell"/>
</dbReference>
<reference evidence="6 7" key="1">
    <citation type="submission" date="2020-08" db="EMBL/GenBank/DDBJ databases">
        <title>Genomic Encyclopedia of Type Strains, Phase IV (KMG-V): Genome sequencing to study the core and pangenomes of soil and plant-associated prokaryotes.</title>
        <authorList>
            <person name="Whitman W."/>
        </authorList>
    </citation>
    <scope>NUCLEOTIDE SEQUENCE [LARGE SCALE GENOMIC DNA]</scope>
    <source>
        <strain evidence="6 7">X5P3</strain>
    </source>
</reference>
<dbReference type="PANTHER" id="PTHR46847">
    <property type="entry name" value="D-ALLOSE-BINDING PERIPLASMIC PROTEIN-RELATED"/>
    <property type="match status" value="1"/>
</dbReference>
<dbReference type="InterPro" id="IPR036390">
    <property type="entry name" value="WH_DNA-bd_sf"/>
</dbReference>
<evidence type="ECO:0000259" key="5">
    <source>
        <dbReference type="PROSITE" id="PS51077"/>
    </source>
</evidence>
<evidence type="ECO:0000313" key="7">
    <source>
        <dbReference type="Proteomes" id="UP000584867"/>
    </source>
</evidence>
<evidence type="ECO:0000256" key="3">
    <source>
        <dbReference type="ARBA" id="ARBA00022729"/>
    </source>
</evidence>
<dbReference type="CDD" id="cd01536">
    <property type="entry name" value="PBP1_ABC_sugar_binding-like"/>
    <property type="match status" value="1"/>
</dbReference>
<comment type="similarity">
    <text evidence="2">Belongs to the bacterial solute-binding protein 2 family.</text>
</comment>
<proteinExistence type="inferred from homology"/>
<dbReference type="EMBL" id="JACHIO010000012">
    <property type="protein sequence ID" value="MBB5064808.1"/>
    <property type="molecule type" value="Genomic_DNA"/>
</dbReference>
<dbReference type="PANTHER" id="PTHR46847:SF1">
    <property type="entry name" value="D-ALLOSE-BINDING PERIPLASMIC PROTEIN-RELATED"/>
    <property type="match status" value="1"/>
</dbReference>
<dbReference type="Pfam" id="PF13407">
    <property type="entry name" value="Peripla_BP_4"/>
    <property type="match status" value="1"/>
</dbReference>
<gene>
    <name evidence="6" type="ORF">HDF15_003168</name>
</gene>
<dbReference type="Gene3D" id="1.10.10.10">
    <property type="entry name" value="Winged helix-like DNA-binding domain superfamily/Winged helix DNA-binding domain"/>
    <property type="match status" value="1"/>
</dbReference>
<name>A0A7W7ZRL1_9BACT</name>
<keyword evidence="3" id="KW-0732">Signal</keyword>
<dbReference type="GO" id="GO:0003677">
    <property type="term" value="F:DNA binding"/>
    <property type="evidence" value="ECO:0007669"/>
    <property type="project" value="InterPro"/>
</dbReference>
<evidence type="ECO:0000256" key="1">
    <source>
        <dbReference type="ARBA" id="ARBA00004196"/>
    </source>
</evidence>
<protein>
    <submittedName>
        <fullName evidence="6">Ribose transport system substrate-binding protein</fullName>
    </submittedName>
</protein>
<comment type="caution">
    <text evidence="6">The sequence shown here is derived from an EMBL/GenBank/DDBJ whole genome shotgun (WGS) entry which is preliminary data.</text>
</comment>
<dbReference type="RefSeq" id="WP_184256990.1">
    <property type="nucleotide sequence ID" value="NZ_JACHIO010000012.1"/>
</dbReference>
<dbReference type="InterPro" id="IPR028082">
    <property type="entry name" value="Peripla_BP_I"/>
</dbReference>
<dbReference type="Gene3D" id="3.40.50.2300">
    <property type="match status" value="2"/>
</dbReference>
<evidence type="ECO:0000313" key="6">
    <source>
        <dbReference type="EMBL" id="MBB5064808.1"/>
    </source>
</evidence>
<dbReference type="GO" id="GO:0030246">
    <property type="term" value="F:carbohydrate binding"/>
    <property type="evidence" value="ECO:0007669"/>
    <property type="project" value="UniProtKB-ARBA"/>
</dbReference>
<dbReference type="SUPFAM" id="SSF46785">
    <property type="entry name" value="Winged helix' DNA-binding domain"/>
    <property type="match status" value="1"/>
</dbReference>
<dbReference type="AlphaFoldDB" id="A0A7W7ZRL1"/>
<dbReference type="SUPFAM" id="SSF53822">
    <property type="entry name" value="Periplasmic binding protein-like I"/>
    <property type="match status" value="1"/>
</dbReference>
<comment type="subcellular location">
    <subcellularLocation>
        <location evidence="1">Cell envelope</location>
    </subcellularLocation>
</comment>
<feature type="domain" description="HTH iclR-type" evidence="5">
    <location>
        <begin position="13"/>
        <end position="75"/>
    </location>
</feature>
<feature type="region of interest" description="Disordered" evidence="4">
    <location>
        <begin position="376"/>
        <end position="403"/>
    </location>
</feature>
<evidence type="ECO:0000256" key="4">
    <source>
        <dbReference type="SAM" id="MobiDB-lite"/>
    </source>
</evidence>
<dbReference type="SMART" id="SM00346">
    <property type="entry name" value="HTH_ICLR"/>
    <property type="match status" value="1"/>
</dbReference>
<organism evidence="6 7">
    <name type="scientific">Granulicella mallensis</name>
    <dbReference type="NCBI Taxonomy" id="940614"/>
    <lineage>
        <taxon>Bacteria</taxon>
        <taxon>Pseudomonadati</taxon>
        <taxon>Acidobacteriota</taxon>
        <taxon>Terriglobia</taxon>
        <taxon>Terriglobales</taxon>
        <taxon>Acidobacteriaceae</taxon>
        <taxon>Granulicella</taxon>
    </lineage>
</organism>
<sequence>MAPKTKTKRLYLIPVLTKALDILELLQNENQPMVLETIHKRTKISKTTVYRILKTLVHRGYVGQTADRHYRHIARPKKLRFGFGSQSAEMPFSEAVTVSLREAAAAVGVDLLVLDNRYNAETAIENAETFIRERVDVIIEFQVDEHAAPIIADKIAEAKIPLIAVDIPHPHATYLGIDNYRAGREAGGVLAEFAQQRWDGEIDWMVGLDLAEAGQLVQSRITGAFEGVKTRLPNLPVECFVRIDGRGMRDISYKVVLDFLKRHPKDKHILIAAANDTSAMGAIAAVRDLDREKHVAIVGQDCLEEMVIEMQRPGSPAIASISHEVGLYGPRLIDLGLALLRGETVAPYNYVEHRAITADRAGRVLEADAGLTVAAAASHAGGENKSAPKRSQKLKQGAARKTS</sequence>
<dbReference type="InterPro" id="IPR005471">
    <property type="entry name" value="Tscrpt_reg_IclR_N"/>
</dbReference>
<dbReference type="Proteomes" id="UP000584867">
    <property type="component" value="Unassembled WGS sequence"/>
</dbReference>
<dbReference type="InterPro" id="IPR036388">
    <property type="entry name" value="WH-like_DNA-bd_sf"/>
</dbReference>
<dbReference type="PROSITE" id="PS51077">
    <property type="entry name" value="HTH_ICLR"/>
    <property type="match status" value="1"/>
</dbReference>
<accession>A0A7W7ZRL1</accession>